<dbReference type="PANTHER" id="PTHR46696">
    <property type="entry name" value="P450, PUTATIVE (EUROFUNG)-RELATED"/>
    <property type="match status" value="1"/>
</dbReference>
<dbReference type="AlphaFoldDB" id="A0A375YGW3"/>
<accession>A0A375YGW3</accession>
<proteinExistence type="inferred from homology"/>
<evidence type="ECO:0000256" key="2">
    <source>
        <dbReference type="ARBA" id="ARBA00010617"/>
    </source>
</evidence>
<keyword evidence="12" id="KW-0753">Steroid metabolism</keyword>
<evidence type="ECO:0000256" key="5">
    <source>
        <dbReference type="ARBA" id="ARBA00022723"/>
    </source>
</evidence>
<dbReference type="SUPFAM" id="SSF48264">
    <property type="entry name" value="Cytochrome P450"/>
    <property type="match status" value="1"/>
</dbReference>
<dbReference type="InterPro" id="IPR002397">
    <property type="entry name" value="Cyt_P450_B"/>
</dbReference>
<protein>
    <recommendedName>
        <fullName evidence="14">Steroid C26-monooxygenase</fullName>
    </recommendedName>
    <alternativeName>
        <fullName evidence="15">Cholest-4-en-3-one C26-monooxygenase</fullName>
    </alternativeName>
    <alternativeName>
        <fullName evidence="17">Cholesterol C26-monooxygenase</fullName>
    </alternativeName>
    <alternativeName>
        <fullName evidence="16">Steroid C27-monooxygenase</fullName>
    </alternativeName>
</protein>
<keyword evidence="11" id="KW-1207">Sterol metabolism</keyword>
<evidence type="ECO:0000256" key="7">
    <source>
        <dbReference type="ARBA" id="ARBA00023002"/>
    </source>
</evidence>
<evidence type="ECO:0000313" key="20">
    <source>
        <dbReference type="Proteomes" id="UP000252008"/>
    </source>
</evidence>
<dbReference type="STRING" id="39692.BST38_18465"/>
<keyword evidence="4 18" id="KW-0349">Heme</keyword>
<dbReference type="GO" id="GO:0008395">
    <property type="term" value="F:steroid hydroxylase activity"/>
    <property type="evidence" value="ECO:0007669"/>
    <property type="project" value="TreeGrafter"/>
</dbReference>
<evidence type="ECO:0000256" key="4">
    <source>
        <dbReference type="ARBA" id="ARBA00022617"/>
    </source>
</evidence>
<evidence type="ECO:0000256" key="8">
    <source>
        <dbReference type="ARBA" id="ARBA00023004"/>
    </source>
</evidence>
<comment type="cofactor">
    <cofactor evidence="1">
        <name>heme</name>
        <dbReference type="ChEBI" id="CHEBI:30413"/>
    </cofactor>
</comment>
<evidence type="ECO:0000256" key="1">
    <source>
        <dbReference type="ARBA" id="ARBA00001971"/>
    </source>
</evidence>
<comment type="pathway">
    <text evidence="13">Steroid metabolism; cholesterol degradation.</text>
</comment>
<evidence type="ECO:0000256" key="17">
    <source>
        <dbReference type="ARBA" id="ARBA00083909"/>
    </source>
</evidence>
<evidence type="ECO:0000256" key="18">
    <source>
        <dbReference type="RuleBase" id="RU000461"/>
    </source>
</evidence>
<sequence length="416" mass="46235">MSRPTMDDAAKVLADPTAYADDDRLHSALTHLRAHTPVAYVDHGPYRPFWAITKHADIMAIERANDLFLSEPRPLLVTAQADDLAREQLEAGMGLRTLIHMDDPHHRKVRAIGADWFRPKAMRDLKVRVDELAKRYVDRMRDIGPECDFVTEIAVNFPLYVILSLLGLPEEDFGRMHMLTQEMFGGDDDEYKRGTTPEEQLAVLVDFFNYFGALTASRRANPTEDLASAIANGLVDGEQLSDVDTLSYYVIVASAGHDTTKDAISGGLHALVENPEQLARLQNDPGLMGTAVEEMIRWSTPVKEFMRTAAADTTVRGVPIAEGESVYLAYVSGNRDEEVFDDPFTFDVGRDPNKHLSFGYGVHFCLGAALARMEINSLFTELLPRLESIELAGPAELSATTFVGGLKHLPVRYSLR</sequence>
<evidence type="ECO:0000313" key="19">
    <source>
        <dbReference type="EMBL" id="SRX80330.1"/>
    </source>
</evidence>
<keyword evidence="8 18" id="KW-0408">Iron</keyword>
<keyword evidence="20" id="KW-1185">Reference proteome</keyword>
<dbReference type="RefSeq" id="WP_083144915.1">
    <property type="nucleotide sequence ID" value="NZ_MVID01000018.1"/>
</dbReference>
<keyword evidence="6" id="KW-0442">Lipid degradation</keyword>
<reference evidence="19 20" key="1">
    <citation type="submission" date="2018-05" db="EMBL/GenBank/DDBJ databases">
        <authorList>
            <consortium name="IHU Genomes"/>
        </authorList>
    </citation>
    <scope>NUCLEOTIDE SEQUENCE [LARGE SCALE GENOMIC DNA]</scope>
    <source>
        <strain evidence="19 20">P7335</strain>
    </source>
</reference>
<dbReference type="PRINTS" id="PR00385">
    <property type="entry name" value="P450"/>
</dbReference>
<evidence type="ECO:0000256" key="13">
    <source>
        <dbReference type="ARBA" id="ARBA00049645"/>
    </source>
</evidence>
<keyword evidence="5 18" id="KW-0479">Metal-binding</keyword>
<dbReference type="Gene3D" id="1.10.630.10">
    <property type="entry name" value="Cytochrome P450"/>
    <property type="match status" value="1"/>
</dbReference>
<evidence type="ECO:0000256" key="12">
    <source>
        <dbReference type="ARBA" id="ARBA00023221"/>
    </source>
</evidence>
<evidence type="ECO:0000256" key="9">
    <source>
        <dbReference type="ARBA" id="ARBA00023033"/>
    </source>
</evidence>
<name>A0A375YGW3_MYCPF</name>
<evidence type="ECO:0000256" key="15">
    <source>
        <dbReference type="ARBA" id="ARBA00079588"/>
    </source>
</evidence>
<dbReference type="Pfam" id="PF00067">
    <property type="entry name" value="p450"/>
    <property type="match status" value="1"/>
</dbReference>
<dbReference type="GO" id="GO:0005506">
    <property type="term" value="F:iron ion binding"/>
    <property type="evidence" value="ECO:0007669"/>
    <property type="project" value="InterPro"/>
</dbReference>
<gene>
    <name evidence="19" type="ORF">MPP7335_02073</name>
</gene>
<dbReference type="GO" id="GO:0020037">
    <property type="term" value="F:heme binding"/>
    <property type="evidence" value="ECO:0007669"/>
    <property type="project" value="InterPro"/>
</dbReference>
<evidence type="ECO:0000256" key="16">
    <source>
        <dbReference type="ARBA" id="ARBA00082981"/>
    </source>
</evidence>
<dbReference type="PRINTS" id="PR00359">
    <property type="entry name" value="BP450"/>
</dbReference>
<dbReference type="GO" id="GO:0036199">
    <property type="term" value="F:cholest-4-en-3-one 26-monooxygenase activity"/>
    <property type="evidence" value="ECO:0007669"/>
    <property type="project" value="TreeGrafter"/>
</dbReference>
<evidence type="ECO:0000256" key="6">
    <source>
        <dbReference type="ARBA" id="ARBA00022963"/>
    </source>
</evidence>
<dbReference type="FunFam" id="1.10.630.10:FF:000018">
    <property type="entry name" value="Cytochrome P450 monooxygenase"/>
    <property type="match status" value="1"/>
</dbReference>
<dbReference type="InterPro" id="IPR036396">
    <property type="entry name" value="Cyt_P450_sf"/>
</dbReference>
<dbReference type="EMBL" id="UEGS01000001">
    <property type="protein sequence ID" value="SRX80330.1"/>
    <property type="molecule type" value="Genomic_DNA"/>
</dbReference>
<dbReference type="CDD" id="cd11033">
    <property type="entry name" value="CYP142-like"/>
    <property type="match status" value="1"/>
</dbReference>
<keyword evidence="3" id="KW-0153">Cholesterol metabolism</keyword>
<keyword evidence="10" id="KW-0443">Lipid metabolism</keyword>
<keyword evidence="7 18" id="KW-0560">Oxidoreductase</keyword>
<evidence type="ECO:0000256" key="14">
    <source>
        <dbReference type="ARBA" id="ARBA00070775"/>
    </source>
</evidence>
<dbReference type="InterPro" id="IPR001128">
    <property type="entry name" value="Cyt_P450"/>
</dbReference>
<organism evidence="19 20">
    <name type="scientific">Mycolicibacterium parafortuitum</name>
    <name type="common">Mycobacterium parafortuitum</name>
    <dbReference type="NCBI Taxonomy" id="39692"/>
    <lineage>
        <taxon>Bacteria</taxon>
        <taxon>Bacillati</taxon>
        <taxon>Actinomycetota</taxon>
        <taxon>Actinomycetes</taxon>
        <taxon>Mycobacteriales</taxon>
        <taxon>Mycobacteriaceae</taxon>
        <taxon>Mycolicibacterium</taxon>
    </lineage>
</organism>
<dbReference type="PANTHER" id="PTHR46696:SF4">
    <property type="entry name" value="BIOTIN BIOSYNTHESIS CYTOCHROME P450"/>
    <property type="match status" value="1"/>
</dbReference>
<dbReference type="PROSITE" id="PS00086">
    <property type="entry name" value="CYTOCHROME_P450"/>
    <property type="match status" value="1"/>
</dbReference>
<evidence type="ECO:0000256" key="10">
    <source>
        <dbReference type="ARBA" id="ARBA00023098"/>
    </source>
</evidence>
<keyword evidence="9 18" id="KW-0503">Monooxygenase</keyword>
<dbReference type="Proteomes" id="UP000252008">
    <property type="component" value="Unassembled WGS sequence"/>
</dbReference>
<evidence type="ECO:0000256" key="11">
    <source>
        <dbReference type="ARBA" id="ARBA00023166"/>
    </source>
</evidence>
<dbReference type="GO" id="GO:0006707">
    <property type="term" value="P:cholesterol catabolic process"/>
    <property type="evidence" value="ECO:0007669"/>
    <property type="project" value="TreeGrafter"/>
</dbReference>
<comment type="similarity">
    <text evidence="2 18">Belongs to the cytochrome P450 family.</text>
</comment>
<evidence type="ECO:0000256" key="3">
    <source>
        <dbReference type="ARBA" id="ARBA00022548"/>
    </source>
</evidence>
<dbReference type="InterPro" id="IPR017972">
    <property type="entry name" value="Cyt_P450_CS"/>
</dbReference>